<dbReference type="Gene3D" id="3.40.1010.10">
    <property type="entry name" value="Cobalt-precorrin-4 Transmethylase, Domain 1"/>
    <property type="match status" value="1"/>
</dbReference>
<reference evidence="10" key="1">
    <citation type="submission" date="2016-10" db="EMBL/GenBank/DDBJ databases">
        <authorList>
            <person name="Varghese N."/>
            <person name="Submissions S."/>
        </authorList>
    </citation>
    <scope>NUCLEOTIDE SEQUENCE [LARGE SCALE GENOMIC DNA]</scope>
    <source>
        <strain evidence="10">XBD2006</strain>
    </source>
</reference>
<comment type="pathway">
    <text evidence="1">Cofactor biosynthesis; adenosylcobalamin biosynthesis.</text>
</comment>
<evidence type="ECO:0000313" key="9">
    <source>
        <dbReference type="EMBL" id="SCY36824.1"/>
    </source>
</evidence>
<evidence type="ECO:0000313" key="10">
    <source>
        <dbReference type="Proteomes" id="UP000183047"/>
    </source>
</evidence>
<dbReference type="NCBIfam" id="TIGR01467">
    <property type="entry name" value="cobI_cbiL"/>
    <property type="match status" value="1"/>
</dbReference>
<dbReference type="InterPro" id="IPR000878">
    <property type="entry name" value="4pyrrol_Mease"/>
</dbReference>
<evidence type="ECO:0000256" key="4">
    <source>
        <dbReference type="ARBA" id="ARBA00022603"/>
    </source>
</evidence>
<dbReference type="GO" id="GO:0030788">
    <property type="term" value="F:precorrin-2 C20-methyltransferase activity"/>
    <property type="evidence" value="ECO:0007669"/>
    <property type="project" value="InterPro"/>
</dbReference>
<dbReference type="UniPathway" id="UPA00148"/>
<keyword evidence="5 9" id="KW-0808">Transferase</keyword>
<dbReference type="InterPro" id="IPR012382">
    <property type="entry name" value="CobI/CbiL"/>
</dbReference>
<name>A0A1G5FCG5_9FIRM</name>
<dbReference type="PANTHER" id="PTHR43467:SF2">
    <property type="entry name" value="COBALT-PRECORRIN-2 C(20)-METHYLTRANSFERASE"/>
    <property type="match status" value="1"/>
</dbReference>
<gene>
    <name evidence="9" type="ORF">SAMN02910451_02353</name>
</gene>
<evidence type="ECO:0000259" key="8">
    <source>
        <dbReference type="Pfam" id="PF00590"/>
    </source>
</evidence>
<dbReference type="RefSeq" id="WP_074462852.1">
    <property type="nucleotide sequence ID" value="NZ_FMUR01000014.1"/>
</dbReference>
<dbReference type="InterPro" id="IPR014777">
    <property type="entry name" value="4pyrrole_Mease_sub1"/>
</dbReference>
<dbReference type="EMBL" id="FMUR01000014">
    <property type="protein sequence ID" value="SCY36824.1"/>
    <property type="molecule type" value="Genomic_DNA"/>
</dbReference>
<dbReference type="InterPro" id="IPR006364">
    <property type="entry name" value="CobI/CbiL/CobIJ_dom"/>
</dbReference>
<evidence type="ECO:0000256" key="6">
    <source>
        <dbReference type="ARBA" id="ARBA00022691"/>
    </source>
</evidence>
<dbReference type="GO" id="GO:0032259">
    <property type="term" value="P:methylation"/>
    <property type="evidence" value="ECO:0007669"/>
    <property type="project" value="UniProtKB-KW"/>
</dbReference>
<keyword evidence="6" id="KW-0949">S-adenosyl-L-methionine</keyword>
<dbReference type="InterPro" id="IPR035996">
    <property type="entry name" value="4pyrrol_Methylase_sf"/>
</dbReference>
<dbReference type="Gene3D" id="3.30.950.10">
    <property type="entry name" value="Methyltransferase, Cobalt-precorrin-4 Transmethylase, Domain 2"/>
    <property type="match status" value="1"/>
</dbReference>
<dbReference type="Proteomes" id="UP000183047">
    <property type="component" value="Unassembled WGS sequence"/>
</dbReference>
<dbReference type="GO" id="GO:0009236">
    <property type="term" value="P:cobalamin biosynthetic process"/>
    <property type="evidence" value="ECO:0007669"/>
    <property type="project" value="UniProtKB-UniRule"/>
</dbReference>
<organism evidence="9 10">
    <name type="scientific">Butyrivibrio hungatei</name>
    <dbReference type="NCBI Taxonomy" id="185008"/>
    <lineage>
        <taxon>Bacteria</taxon>
        <taxon>Bacillati</taxon>
        <taxon>Bacillota</taxon>
        <taxon>Clostridia</taxon>
        <taxon>Lachnospirales</taxon>
        <taxon>Lachnospiraceae</taxon>
        <taxon>Butyrivibrio</taxon>
    </lineage>
</organism>
<keyword evidence="3" id="KW-0169">Cobalamin biosynthesis</keyword>
<evidence type="ECO:0000256" key="2">
    <source>
        <dbReference type="ARBA" id="ARBA00005879"/>
    </source>
</evidence>
<dbReference type="PIRSF" id="PIRSF036427">
    <property type="entry name" value="Precrrn-2_mtase"/>
    <property type="match status" value="1"/>
</dbReference>
<sequence length="218" mass="23194">MSGILYAVGVGPGDPELLTLKAVKIMEKAEVIACPSKNNKPGVAYAIAAQACPFLTSKEILSLNFPMNKENLSDAHKSAAETIIAELATGKDVAFLTLGDPCLYSTFSYISEMVKKAGYETQVINGIPSFCAAAAKTGLSIAEGDDAVLITSGEYKPFDGTLIIMKAGSKLKELKSQIQSCEKTAYLIENCGMQDEKIYSGLDAIPDKSGYFSILIVK</sequence>
<dbReference type="InterPro" id="IPR014776">
    <property type="entry name" value="4pyrrole_Mease_sub2"/>
</dbReference>
<proteinExistence type="inferred from homology"/>
<dbReference type="Pfam" id="PF00590">
    <property type="entry name" value="TP_methylase"/>
    <property type="match status" value="1"/>
</dbReference>
<keyword evidence="4 9" id="KW-0489">Methyltransferase</keyword>
<keyword evidence="10" id="KW-1185">Reference proteome</keyword>
<dbReference type="AlphaFoldDB" id="A0A1G5FCG5"/>
<dbReference type="SUPFAM" id="SSF53790">
    <property type="entry name" value="Tetrapyrrole methylase"/>
    <property type="match status" value="1"/>
</dbReference>
<dbReference type="PANTHER" id="PTHR43467">
    <property type="entry name" value="COBALT-PRECORRIN-2 C(20)-METHYLTRANSFERASE"/>
    <property type="match status" value="1"/>
</dbReference>
<protein>
    <submittedName>
        <fullName evidence="9">Precorrin-2/cobalt-factor-2 C20-methyltransferase</fullName>
    </submittedName>
</protein>
<comment type="similarity">
    <text evidence="2 7">Belongs to the precorrin methyltransferase family.</text>
</comment>
<evidence type="ECO:0000256" key="1">
    <source>
        <dbReference type="ARBA" id="ARBA00004953"/>
    </source>
</evidence>
<accession>A0A1G5FCG5</accession>
<evidence type="ECO:0000256" key="3">
    <source>
        <dbReference type="ARBA" id="ARBA00022573"/>
    </source>
</evidence>
<evidence type="ECO:0000256" key="5">
    <source>
        <dbReference type="ARBA" id="ARBA00022679"/>
    </source>
</evidence>
<feature type="domain" description="Tetrapyrrole methylase" evidence="8">
    <location>
        <begin position="5"/>
        <end position="201"/>
    </location>
</feature>
<dbReference type="CDD" id="cd11645">
    <property type="entry name" value="Precorrin_2_C20_MT"/>
    <property type="match status" value="1"/>
</dbReference>
<evidence type="ECO:0000256" key="7">
    <source>
        <dbReference type="PIRNR" id="PIRNR036427"/>
    </source>
</evidence>